<dbReference type="AlphaFoldDB" id="A0A7C9VHG7"/>
<comment type="caution">
    <text evidence="2">The sequence shown here is derived from an EMBL/GenBank/DDBJ whole genome shotgun (WGS) entry which is preliminary data.</text>
</comment>
<organism evidence="2 3">
    <name type="scientific">Candidatus Afipia apatlaquensis</name>
    <dbReference type="NCBI Taxonomy" id="2712852"/>
    <lineage>
        <taxon>Bacteria</taxon>
        <taxon>Pseudomonadati</taxon>
        <taxon>Pseudomonadota</taxon>
        <taxon>Alphaproteobacteria</taxon>
        <taxon>Hyphomicrobiales</taxon>
        <taxon>Nitrobacteraceae</taxon>
        <taxon>Afipia</taxon>
    </lineage>
</organism>
<keyword evidence="1" id="KW-1133">Transmembrane helix</keyword>
<keyword evidence="1" id="KW-0812">Transmembrane</keyword>
<feature type="transmembrane region" description="Helical" evidence="1">
    <location>
        <begin position="101"/>
        <end position="119"/>
    </location>
</feature>
<name>A0A7C9VHG7_9BRAD</name>
<protein>
    <recommendedName>
        <fullName evidence="4">Glycosyltransferase RgtA/B/C/D-like domain-containing protein</fullName>
    </recommendedName>
</protein>
<feature type="transmembrane region" description="Helical" evidence="1">
    <location>
        <begin position="25"/>
        <end position="45"/>
    </location>
</feature>
<sequence>MSIAGLDHIGHKPGTAEKTLGQVPAWLWFGAGLFLLFVIGGNRALQDADTYWQIVVGQSIIDHRALPQTDVYSFTRFGAPWISSSWLAQVLYAASYAMSGWAGPVILAALGTAAAFALLVHILCRYFSAAHAIIVAMAAVLMSAHHFVARPHLLALPVMVAWVYGLVKASDGRRVPSLWLLPLIMLWANLHGGFVLGLALIAPFALDALWNAEASQRVSLALRWMAFGICALVASWITPYGWNSLLAARQILDLGDAMPLIAEWQAADFSSLGVFEICLLAAVAAALWRGIVLSPPRILLVLGLLHMALSHNRNIEVFALLTPLVVAGPLAAQLGRAEAVARTRSWIGVAAVVLGVVVATTAFAVSHTFSPMAAQTPVAAVDVLKARKASRILHNAGFGGYLITQGIPTFFDGRGELYGAPFLVRTFDALALRDVDGFLGLLDSYKIDATLLTPDTPAAGLLDRLDGWQRIHADGIAVVHVRKPGTANPAIKPEGAAR</sequence>
<gene>
    <name evidence="2" type="ORF">G4V63_11855</name>
</gene>
<feature type="transmembrane region" description="Helical" evidence="1">
    <location>
        <begin position="74"/>
        <end position="95"/>
    </location>
</feature>
<feature type="transmembrane region" description="Helical" evidence="1">
    <location>
        <begin position="179"/>
        <end position="204"/>
    </location>
</feature>
<feature type="transmembrane region" description="Helical" evidence="1">
    <location>
        <begin position="224"/>
        <end position="248"/>
    </location>
</feature>
<reference evidence="2" key="1">
    <citation type="submission" date="2020-02" db="EMBL/GenBank/DDBJ databases">
        <title>Draft genome sequence of Candidatus Afipia apatlaquensis IBT-C3, a potential strain for decolorization of textile dyes.</title>
        <authorList>
            <person name="Sanchez-Reyes A."/>
            <person name="Breton-Deval L."/>
            <person name="Mangelson H."/>
            <person name="Sanchez-Flores A."/>
        </authorList>
    </citation>
    <scope>NUCLEOTIDE SEQUENCE [LARGE SCALE GENOMIC DNA]</scope>
    <source>
        <strain evidence="2">IBT-C3</strain>
    </source>
</reference>
<dbReference type="Proteomes" id="UP000480266">
    <property type="component" value="Unassembled WGS sequence"/>
</dbReference>
<evidence type="ECO:0000313" key="3">
    <source>
        <dbReference type="Proteomes" id="UP000480266"/>
    </source>
</evidence>
<feature type="transmembrane region" description="Helical" evidence="1">
    <location>
        <begin position="269"/>
        <end position="288"/>
    </location>
</feature>
<feature type="transmembrane region" description="Helical" evidence="1">
    <location>
        <begin position="151"/>
        <end position="167"/>
    </location>
</feature>
<dbReference type="EMBL" id="JAAMRR010000620">
    <property type="protein sequence ID" value="NGX95889.1"/>
    <property type="molecule type" value="Genomic_DNA"/>
</dbReference>
<keyword evidence="1" id="KW-0472">Membrane</keyword>
<proteinExistence type="predicted"/>
<feature type="transmembrane region" description="Helical" evidence="1">
    <location>
        <begin position="126"/>
        <end position="145"/>
    </location>
</feature>
<accession>A0A7C9VHG7</accession>
<evidence type="ECO:0008006" key="4">
    <source>
        <dbReference type="Google" id="ProtNLM"/>
    </source>
</evidence>
<evidence type="ECO:0000313" key="2">
    <source>
        <dbReference type="EMBL" id="NGX95889.1"/>
    </source>
</evidence>
<keyword evidence="3" id="KW-1185">Reference proteome</keyword>
<feature type="transmembrane region" description="Helical" evidence="1">
    <location>
        <begin position="317"/>
        <end position="334"/>
    </location>
</feature>
<evidence type="ECO:0000256" key="1">
    <source>
        <dbReference type="SAM" id="Phobius"/>
    </source>
</evidence>
<feature type="transmembrane region" description="Helical" evidence="1">
    <location>
        <begin position="346"/>
        <end position="365"/>
    </location>
</feature>